<keyword evidence="3" id="KW-1185">Reference proteome</keyword>
<evidence type="ECO:0000313" key="3">
    <source>
        <dbReference type="Proteomes" id="UP001597380"/>
    </source>
</evidence>
<dbReference type="RefSeq" id="WP_345340492.1">
    <property type="nucleotide sequence ID" value="NZ_BAABLI010000015.1"/>
</dbReference>
<dbReference type="EMBL" id="JBHUHT010000017">
    <property type="protein sequence ID" value="MFD2097331.1"/>
    <property type="molecule type" value="Genomic_DNA"/>
</dbReference>
<reference evidence="3" key="1">
    <citation type="journal article" date="2019" name="Int. J. Syst. Evol. Microbiol.">
        <title>The Global Catalogue of Microorganisms (GCM) 10K type strain sequencing project: providing services to taxonomists for standard genome sequencing and annotation.</title>
        <authorList>
            <consortium name="The Broad Institute Genomics Platform"/>
            <consortium name="The Broad Institute Genome Sequencing Center for Infectious Disease"/>
            <person name="Wu L."/>
            <person name="Ma J."/>
        </authorList>
    </citation>
    <scope>NUCLEOTIDE SEQUENCE [LARGE SCALE GENOMIC DNA]</scope>
    <source>
        <strain evidence="3">CGMCC 1.10992</strain>
    </source>
</reference>
<name>A0ABW4XS55_9GAMM</name>
<dbReference type="InterPro" id="IPR013783">
    <property type="entry name" value="Ig-like_fold"/>
</dbReference>
<organism evidence="2 3">
    <name type="scientific">Corallincola platygyrae</name>
    <dbReference type="NCBI Taxonomy" id="1193278"/>
    <lineage>
        <taxon>Bacteria</taxon>
        <taxon>Pseudomonadati</taxon>
        <taxon>Pseudomonadota</taxon>
        <taxon>Gammaproteobacteria</taxon>
        <taxon>Alteromonadales</taxon>
        <taxon>Psychromonadaceae</taxon>
        <taxon>Corallincola</taxon>
    </lineage>
</organism>
<dbReference type="SUPFAM" id="SSF49373">
    <property type="entry name" value="Invasin/intimin cell-adhesion fragments"/>
    <property type="match status" value="3"/>
</dbReference>
<evidence type="ECO:0000313" key="2">
    <source>
        <dbReference type="EMBL" id="MFD2097331.1"/>
    </source>
</evidence>
<comment type="caution">
    <text evidence="2">The sequence shown here is derived from an EMBL/GenBank/DDBJ whole genome shotgun (WGS) entry which is preliminary data.</text>
</comment>
<dbReference type="Proteomes" id="UP001597380">
    <property type="component" value="Unassembled WGS sequence"/>
</dbReference>
<feature type="region of interest" description="Disordered" evidence="1">
    <location>
        <begin position="756"/>
        <end position="792"/>
    </location>
</feature>
<gene>
    <name evidence="2" type="ORF">ACFSJ3_15140</name>
</gene>
<dbReference type="InterPro" id="IPR008964">
    <property type="entry name" value="Invasin/intimin_cell_adhesion"/>
</dbReference>
<sequence length="792" mass="83848">MDLAFRSINLAVLRSIFVAMAFVIALVSCSGSSPKPGEEDEPEYTITAVIVTCPVDSPSITDCVAVTDNALTSSDNAYLSITVKDKAHNPAANQLAEVASTLLSPAGNGAVTTDANGHAMIAMLYQNMEGAGQVSVTVEDVEETINISIRQVSLFLGSLVDGQYISGNIERAGDPDALLSASGSTTLTVHVFDENNQAHTQPKQVYFWSRCASMTDALASLTPTVWTDASGKAVVTYSNQGCSGSDTVYATLTSDQVPMAQLTLPLAEPELSDLQFVSATPSQIVLKGTGGAGRSEVGQIKFKVVDQSGNGIPGTLVQFSLTTNLGGLELSELEGFSDANGFVQTEVHSGTIPVSLRVRAEITSEGVFALSDVMTVGTGVADQNSVTLSATEYNSESLDYANHEVDIVISLADHFNNPVPDGTAPVFRTEGGAITAACEAGTVDGQCQAKWISSDPTPEGIQLGDRDCIGRNSAGEDILIFPAGQMLPCPVSARPATAFEKAFHGGFGEPYAARISVLVTAIGEESFVDENANGVYDWVDQNSNGSYDQGEEEQHYHDLTEAFLDDNEDGVFSLDSSVNPTGPYCYDDATKLCLEREGGQQEEFIDFGGPQGGYPNQPDGEFNLANGIYNGLLCSDEAEQLGLCVKNLIQVRETITLIKSGSTAYIWIVPFGGKPDGATVFDDQITGSAEDHVDLVNHAAVPVTIWVSDINNNPLPHGTEVRISTTVGTIEGQASFSVPSTVQYGPLHYRVNVLRDEEEEEETPSGPESGVLTIETETPKGHVSSRSILVRG</sequence>
<protein>
    <recommendedName>
        <fullName evidence="4">Big-1 domain-containing protein</fullName>
    </recommendedName>
</protein>
<dbReference type="PROSITE" id="PS51257">
    <property type="entry name" value="PROKAR_LIPOPROTEIN"/>
    <property type="match status" value="1"/>
</dbReference>
<proteinExistence type="predicted"/>
<evidence type="ECO:0000256" key="1">
    <source>
        <dbReference type="SAM" id="MobiDB-lite"/>
    </source>
</evidence>
<accession>A0ABW4XS55</accession>
<evidence type="ECO:0008006" key="4">
    <source>
        <dbReference type="Google" id="ProtNLM"/>
    </source>
</evidence>
<dbReference type="Gene3D" id="2.60.40.10">
    <property type="entry name" value="Immunoglobulins"/>
    <property type="match status" value="3"/>
</dbReference>